<evidence type="ECO:0000313" key="1">
    <source>
        <dbReference type="EMBL" id="KMS68697.1"/>
    </source>
</evidence>
<dbReference type="EMBL" id="LFNT01000072">
    <property type="protein sequence ID" value="KMS68697.1"/>
    <property type="molecule type" value="Genomic_DNA"/>
</dbReference>
<gene>
    <name evidence="1" type="ORF">ACM01_38115</name>
</gene>
<dbReference type="Proteomes" id="UP000037432">
    <property type="component" value="Unassembled WGS sequence"/>
</dbReference>
<dbReference type="AlphaFoldDB" id="A0A0J7YZ51"/>
<protein>
    <submittedName>
        <fullName evidence="1">Uncharacterized protein</fullName>
    </submittedName>
</protein>
<proteinExistence type="predicted"/>
<reference evidence="1 2" key="1">
    <citation type="submission" date="2015-06" db="EMBL/GenBank/DDBJ databases">
        <authorList>
            <person name="Ju K.-S."/>
            <person name="Doroghazi J.R."/>
            <person name="Metcalf W.W."/>
        </authorList>
    </citation>
    <scope>NUCLEOTIDE SEQUENCE [LARGE SCALE GENOMIC DNA]</scope>
    <source>
        <strain evidence="1 2">NRRL 3414</strain>
    </source>
</reference>
<organism evidence="1 2">
    <name type="scientific">Streptomyces viridochromogenes</name>
    <dbReference type="NCBI Taxonomy" id="1938"/>
    <lineage>
        <taxon>Bacteria</taxon>
        <taxon>Bacillati</taxon>
        <taxon>Actinomycetota</taxon>
        <taxon>Actinomycetes</taxon>
        <taxon>Kitasatosporales</taxon>
        <taxon>Streptomycetaceae</taxon>
        <taxon>Streptomyces</taxon>
    </lineage>
</organism>
<dbReference type="RefSeq" id="WP_048586021.1">
    <property type="nucleotide sequence ID" value="NZ_LFNT01000072.1"/>
</dbReference>
<dbReference type="OrthoDB" id="4321758at2"/>
<evidence type="ECO:0000313" key="2">
    <source>
        <dbReference type="Proteomes" id="UP000037432"/>
    </source>
</evidence>
<accession>A0A0J7YZ51</accession>
<comment type="caution">
    <text evidence="1">The sequence shown here is derived from an EMBL/GenBank/DDBJ whole genome shotgun (WGS) entry which is preliminary data.</text>
</comment>
<name>A0A0J7YZ51_STRVR</name>
<sequence>MAVRGRDWAVFATAMATAVGGAVWMASAWGEVKRENGVSVHRETKSPEEIRKFWTPERVRQAEPAEMPAWDPCEHFPSLLSPDCW</sequence>
<dbReference type="PATRIC" id="fig|1938.3.peg.8264"/>